<organism evidence="2">
    <name type="scientific">uncultured Thiotrichaceae bacterium</name>
    <dbReference type="NCBI Taxonomy" id="298394"/>
    <lineage>
        <taxon>Bacteria</taxon>
        <taxon>Pseudomonadati</taxon>
        <taxon>Pseudomonadota</taxon>
        <taxon>Gammaproteobacteria</taxon>
        <taxon>Thiotrichales</taxon>
        <taxon>Thiotrichaceae</taxon>
        <taxon>environmental samples</taxon>
    </lineage>
</organism>
<accession>A0A6S6UKL0</accession>
<protein>
    <submittedName>
        <fullName evidence="2">Uncharacterized protein</fullName>
    </submittedName>
</protein>
<gene>
    <name evidence="2" type="ORF">HELGO_WM25253</name>
</gene>
<name>A0A6S6UKL0_9GAMM</name>
<evidence type="ECO:0000256" key="1">
    <source>
        <dbReference type="SAM" id="Phobius"/>
    </source>
</evidence>
<reference evidence="2" key="1">
    <citation type="submission" date="2020-01" db="EMBL/GenBank/DDBJ databases">
        <authorList>
            <person name="Meier V. D."/>
            <person name="Meier V D."/>
        </authorList>
    </citation>
    <scope>NUCLEOTIDE SEQUENCE</scope>
    <source>
        <strain evidence="2">HLG_WM_MAG_09</strain>
    </source>
</reference>
<dbReference type="AlphaFoldDB" id="A0A6S6UKL0"/>
<feature type="transmembrane region" description="Helical" evidence="1">
    <location>
        <begin position="110"/>
        <end position="131"/>
    </location>
</feature>
<evidence type="ECO:0000313" key="2">
    <source>
        <dbReference type="EMBL" id="CAA6830487.1"/>
    </source>
</evidence>
<sequence>MTRPLIYLILLATTLLCLSSYRYHTAVGIDHDYVQKDSILHTYYRINWSGNGSVWMGYGTFEQPADKNKPLEFIDPAAVFFKPVPKKMLAENLQHTTGFSLINARQPRDVFWLIIPAWLPILLSALLWLFIRRRHHLSNASATSPTPHQGNKYSPTSH</sequence>
<dbReference type="EMBL" id="CACVAT010000592">
    <property type="protein sequence ID" value="CAA6830487.1"/>
    <property type="molecule type" value="Genomic_DNA"/>
</dbReference>
<keyword evidence="1" id="KW-1133">Transmembrane helix</keyword>
<proteinExistence type="predicted"/>
<keyword evidence="1" id="KW-0812">Transmembrane</keyword>
<keyword evidence="1" id="KW-0472">Membrane</keyword>